<feature type="region of interest" description="Disordered" evidence="2">
    <location>
        <begin position="1"/>
        <end position="85"/>
    </location>
</feature>
<feature type="domain" description="DCUN1" evidence="3">
    <location>
        <begin position="109"/>
        <end position="335"/>
    </location>
</feature>
<dbReference type="Proteomes" id="UP000015241">
    <property type="component" value="Unassembled WGS sequence"/>
</dbReference>
<keyword evidence="5" id="KW-1185">Reference proteome</keyword>
<dbReference type="EMBL" id="KE504164">
    <property type="protein sequence ID" value="EPS98595.1"/>
    <property type="molecule type" value="Genomic_DNA"/>
</dbReference>
<dbReference type="InterPro" id="IPR014764">
    <property type="entry name" value="DCN-prot"/>
</dbReference>
<comment type="function">
    <text evidence="1">Neddylation of cullins play an essential role in the regulation of SCF-type complexes activity.</text>
</comment>
<accession>S8FAF0</accession>
<dbReference type="HOGENOM" id="CLU_047042_3_2_1"/>
<name>S8FAF0_FOMSC</name>
<dbReference type="GO" id="GO:0000151">
    <property type="term" value="C:ubiquitin ligase complex"/>
    <property type="evidence" value="ECO:0007669"/>
    <property type="project" value="TreeGrafter"/>
</dbReference>
<protein>
    <recommendedName>
        <fullName evidence="1">Defective in cullin neddylation protein</fullName>
    </recommendedName>
</protein>
<dbReference type="GO" id="GO:0045116">
    <property type="term" value="P:protein neddylation"/>
    <property type="evidence" value="ECO:0007669"/>
    <property type="project" value="TreeGrafter"/>
</dbReference>
<dbReference type="Gene3D" id="1.10.238.200">
    <property type="entry name" value="Cullin, PONY binding domain"/>
    <property type="match status" value="1"/>
</dbReference>
<dbReference type="AlphaFoldDB" id="S8FAF0"/>
<dbReference type="STRING" id="743788.S8FAF0"/>
<dbReference type="OrthoDB" id="27198at2759"/>
<reference evidence="4 5" key="1">
    <citation type="journal article" date="2012" name="Science">
        <title>The Paleozoic origin of enzymatic lignin decomposition reconstructed from 31 fungal genomes.</title>
        <authorList>
            <person name="Floudas D."/>
            <person name="Binder M."/>
            <person name="Riley R."/>
            <person name="Barry K."/>
            <person name="Blanchette R.A."/>
            <person name="Henrissat B."/>
            <person name="Martinez A.T."/>
            <person name="Otillar R."/>
            <person name="Spatafora J.W."/>
            <person name="Yadav J.S."/>
            <person name="Aerts A."/>
            <person name="Benoit I."/>
            <person name="Boyd A."/>
            <person name="Carlson A."/>
            <person name="Copeland A."/>
            <person name="Coutinho P.M."/>
            <person name="de Vries R.P."/>
            <person name="Ferreira P."/>
            <person name="Findley K."/>
            <person name="Foster B."/>
            <person name="Gaskell J."/>
            <person name="Glotzer D."/>
            <person name="Gorecki P."/>
            <person name="Heitman J."/>
            <person name="Hesse C."/>
            <person name="Hori C."/>
            <person name="Igarashi K."/>
            <person name="Jurgens J.A."/>
            <person name="Kallen N."/>
            <person name="Kersten P."/>
            <person name="Kohler A."/>
            <person name="Kuees U."/>
            <person name="Kumar T.K.A."/>
            <person name="Kuo A."/>
            <person name="LaButti K."/>
            <person name="Larrondo L.F."/>
            <person name="Lindquist E."/>
            <person name="Ling A."/>
            <person name="Lombard V."/>
            <person name="Lucas S."/>
            <person name="Lundell T."/>
            <person name="Martin R."/>
            <person name="McLaughlin D.J."/>
            <person name="Morgenstern I."/>
            <person name="Morin E."/>
            <person name="Murat C."/>
            <person name="Nagy L.G."/>
            <person name="Nolan M."/>
            <person name="Ohm R.A."/>
            <person name="Patyshakuliyeva A."/>
            <person name="Rokas A."/>
            <person name="Ruiz-Duenas F.J."/>
            <person name="Sabat G."/>
            <person name="Salamov A."/>
            <person name="Samejima M."/>
            <person name="Schmutz J."/>
            <person name="Slot J.C."/>
            <person name="St John F."/>
            <person name="Stenlid J."/>
            <person name="Sun H."/>
            <person name="Sun S."/>
            <person name="Syed K."/>
            <person name="Tsang A."/>
            <person name="Wiebenga A."/>
            <person name="Young D."/>
            <person name="Pisabarro A."/>
            <person name="Eastwood D.C."/>
            <person name="Martin F."/>
            <person name="Cullen D."/>
            <person name="Grigoriev I.V."/>
            <person name="Hibbett D.S."/>
        </authorList>
    </citation>
    <scope>NUCLEOTIDE SEQUENCE</scope>
    <source>
        <strain evidence="5">FP-58527</strain>
    </source>
</reference>
<dbReference type="InParanoid" id="S8FAF0"/>
<dbReference type="GO" id="GO:0032182">
    <property type="term" value="F:ubiquitin-like protein binding"/>
    <property type="evidence" value="ECO:0007669"/>
    <property type="project" value="TreeGrafter"/>
</dbReference>
<dbReference type="eggNOG" id="KOG3077">
    <property type="taxonomic scope" value="Eukaryota"/>
</dbReference>
<gene>
    <name evidence="4" type="ORF">FOMPIDRAFT_143779</name>
</gene>
<dbReference type="PROSITE" id="PS51229">
    <property type="entry name" value="DCUN1"/>
    <property type="match status" value="1"/>
</dbReference>
<evidence type="ECO:0000259" key="3">
    <source>
        <dbReference type="PROSITE" id="PS51229"/>
    </source>
</evidence>
<dbReference type="PANTHER" id="PTHR12281:SF12">
    <property type="entry name" value="DEFECTIVE IN CULLIN NEDDYLATION PROTEIN"/>
    <property type="match status" value="1"/>
</dbReference>
<dbReference type="Gene3D" id="1.10.238.10">
    <property type="entry name" value="EF-hand"/>
    <property type="match status" value="1"/>
</dbReference>
<dbReference type="InterPro" id="IPR042460">
    <property type="entry name" value="DCN1-like_PONY"/>
</dbReference>
<evidence type="ECO:0000313" key="4">
    <source>
        <dbReference type="EMBL" id="EPS98595.1"/>
    </source>
</evidence>
<evidence type="ECO:0000256" key="2">
    <source>
        <dbReference type="SAM" id="MobiDB-lite"/>
    </source>
</evidence>
<feature type="compositionally biased region" description="Basic and acidic residues" evidence="2">
    <location>
        <begin position="73"/>
        <end position="84"/>
    </location>
</feature>
<sequence>MPPKRKRADDGASEASSTSTRTTRSSARVAKNRAATTETEGTSGGDTAEFAPHTKRARKPTAKAALSRSQTKGKKDADEPRADDSIQEATTLPAAKHAKSVKLSEPAPYTPAASTSLFSSYADPDDPSVIGPEGFERLCADAEVSLEGALPLILAWQMGASEMARISRQEWEKATADLRISNAKILSTALHELEDLLLLNKAALRPTAQVPGRKLAGSSPSDPYNRARYYRYATDTTKAFNELYAFCFSLAKPPQARNIDMETASAFWSVLLVPKFPLMSHILQFISEKGSYKGVNKDLWTMMLEFCRAVQTDLSNYDPEGAWPTMLDDFVSWKNASTDGDTVMPIDV</sequence>
<organism evidence="4 5">
    <name type="scientific">Fomitopsis schrenkii</name>
    <name type="common">Brown rot fungus</name>
    <dbReference type="NCBI Taxonomy" id="2126942"/>
    <lineage>
        <taxon>Eukaryota</taxon>
        <taxon>Fungi</taxon>
        <taxon>Dikarya</taxon>
        <taxon>Basidiomycota</taxon>
        <taxon>Agaricomycotina</taxon>
        <taxon>Agaricomycetes</taxon>
        <taxon>Polyporales</taxon>
        <taxon>Fomitopsis</taxon>
    </lineage>
</organism>
<proteinExistence type="predicted"/>
<dbReference type="PANTHER" id="PTHR12281">
    <property type="entry name" value="RP42 RELATED"/>
    <property type="match status" value="1"/>
</dbReference>
<dbReference type="Pfam" id="PF03556">
    <property type="entry name" value="Cullin_binding"/>
    <property type="match status" value="1"/>
</dbReference>
<dbReference type="GO" id="GO:0097602">
    <property type="term" value="F:cullin family protein binding"/>
    <property type="evidence" value="ECO:0007669"/>
    <property type="project" value="TreeGrafter"/>
</dbReference>
<evidence type="ECO:0000256" key="1">
    <source>
        <dbReference type="RuleBase" id="RU410713"/>
    </source>
</evidence>
<dbReference type="InterPro" id="IPR005176">
    <property type="entry name" value="PONY_dom"/>
</dbReference>
<evidence type="ECO:0000313" key="5">
    <source>
        <dbReference type="Proteomes" id="UP000015241"/>
    </source>
</evidence>
<feature type="compositionally biased region" description="Low complexity" evidence="2">
    <location>
        <begin position="13"/>
        <end position="49"/>
    </location>
</feature>
<dbReference type="GO" id="GO:0031624">
    <property type="term" value="F:ubiquitin conjugating enzyme binding"/>
    <property type="evidence" value="ECO:0007669"/>
    <property type="project" value="TreeGrafter"/>
</dbReference>
<dbReference type="FunCoup" id="S8FAF0">
    <property type="interactions" value="166"/>
</dbReference>